<feature type="transmembrane region" description="Helical" evidence="1">
    <location>
        <begin position="20"/>
        <end position="45"/>
    </location>
</feature>
<keyword evidence="1" id="KW-1133">Transmembrane helix</keyword>
<proteinExistence type="predicted"/>
<evidence type="ECO:0008006" key="4">
    <source>
        <dbReference type="Google" id="ProtNLM"/>
    </source>
</evidence>
<keyword evidence="3" id="KW-1185">Reference proteome</keyword>
<keyword evidence="1" id="KW-0812">Transmembrane</keyword>
<accession>A0AAX0QBI3</accession>
<reference evidence="2 3" key="1">
    <citation type="journal article" date="2017" name="BMC Genomics">
        <title>Genomic analysis of methanogenic archaea reveals a shift towards energy conservation.</title>
        <authorList>
            <person name="Gilmore S.P."/>
            <person name="Henske J.K."/>
            <person name="Sexton J.A."/>
            <person name="Solomon K.V."/>
            <person name="Seppala S."/>
            <person name="Yoo J.I."/>
            <person name="Huyett L.M."/>
            <person name="Pressman A."/>
            <person name="Cogan J.Z."/>
            <person name="Kivenson V."/>
            <person name="Peng X."/>
            <person name="Tan Y."/>
            <person name="Valentine D.L."/>
            <person name="O'Malley M.A."/>
        </authorList>
    </citation>
    <scope>NUCLEOTIDE SEQUENCE [LARGE SCALE GENOMIC DNA]</scope>
    <source>
        <strain evidence="2 3">XII</strain>
    </source>
</reference>
<protein>
    <recommendedName>
        <fullName evidence="4">Type IV pilin</fullName>
    </recommendedName>
</protein>
<keyword evidence="1" id="KW-0472">Membrane</keyword>
<evidence type="ECO:0000313" key="3">
    <source>
        <dbReference type="Proteomes" id="UP000243820"/>
    </source>
</evidence>
<evidence type="ECO:0000256" key="1">
    <source>
        <dbReference type="SAM" id="Phobius"/>
    </source>
</evidence>
<dbReference type="EMBL" id="LMVO01000001">
    <property type="protein sequence ID" value="PAV10248.1"/>
    <property type="molecule type" value="Genomic_DNA"/>
</dbReference>
<dbReference type="AlphaFoldDB" id="A0AAX0QBI3"/>
<organism evidence="2 3">
    <name type="scientific">Methanocorpusculum parvum</name>
    <dbReference type="NCBI Taxonomy" id="2193"/>
    <lineage>
        <taxon>Archaea</taxon>
        <taxon>Methanobacteriati</taxon>
        <taxon>Methanobacteriota</taxon>
        <taxon>Stenosarchaea group</taxon>
        <taxon>Methanomicrobia</taxon>
        <taxon>Methanomicrobiales</taxon>
        <taxon>Methanocorpusculaceae</taxon>
        <taxon>Methanocorpusculum</taxon>
    </lineage>
</organism>
<comment type="caution">
    <text evidence="2">The sequence shown here is derived from an EMBL/GenBank/DDBJ whole genome shotgun (WGS) entry which is preliminary data.</text>
</comment>
<dbReference type="Proteomes" id="UP000243820">
    <property type="component" value="Unassembled WGS sequence"/>
</dbReference>
<evidence type="ECO:0000313" key="2">
    <source>
        <dbReference type="EMBL" id="PAV10248.1"/>
    </source>
</evidence>
<name>A0AAX0QBI3_9EURY</name>
<gene>
    <name evidence="2" type="ORF">ASJ83_07290</name>
</gene>
<sequence>MQKRPGSRIRKGKTLTSATIILIALLMVIILGLASTGMLGTNLFVENPILKKDVGAQVSVVGEDVVVFIACGEDAADLTEVIICIEGVRLSDQEARQAVVNNTCTFSGAARGVAGERDVSMKGVFSDGSVTSIRCSKLNCV</sequence>